<dbReference type="Proteomes" id="UP001156666">
    <property type="component" value="Unassembled WGS sequence"/>
</dbReference>
<evidence type="ECO:0000313" key="2">
    <source>
        <dbReference type="EMBL" id="GLR17445.1"/>
    </source>
</evidence>
<protein>
    <recommendedName>
        <fullName evidence="1">DUF4296 domain-containing protein</fullName>
    </recommendedName>
</protein>
<evidence type="ECO:0000313" key="3">
    <source>
        <dbReference type="Proteomes" id="UP001156666"/>
    </source>
</evidence>
<evidence type="ECO:0000259" key="1">
    <source>
        <dbReference type="Pfam" id="PF14129"/>
    </source>
</evidence>
<keyword evidence="3" id="KW-1185">Reference proteome</keyword>
<dbReference type="Pfam" id="PF14129">
    <property type="entry name" value="DUF4296"/>
    <property type="match status" value="1"/>
</dbReference>
<organism evidence="2 3">
    <name type="scientific">Portibacter lacus</name>
    <dbReference type="NCBI Taxonomy" id="1099794"/>
    <lineage>
        <taxon>Bacteria</taxon>
        <taxon>Pseudomonadati</taxon>
        <taxon>Bacteroidota</taxon>
        <taxon>Saprospiria</taxon>
        <taxon>Saprospirales</taxon>
        <taxon>Haliscomenobacteraceae</taxon>
        <taxon>Portibacter</taxon>
    </lineage>
</organism>
<gene>
    <name evidence="2" type="ORF">GCM10007940_20600</name>
</gene>
<reference evidence="2" key="2">
    <citation type="submission" date="2023-01" db="EMBL/GenBank/DDBJ databases">
        <title>Draft genome sequence of Portibacter lacus strain NBRC 108769.</title>
        <authorList>
            <person name="Sun Q."/>
            <person name="Mori K."/>
        </authorList>
    </citation>
    <scope>NUCLEOTIDE SEQUENCE</scope>
    <source>
        <strain evidence="2">NBRC 108769</strain>
    </source>
</reference>
<dbReference type="InterPro" id="IPR025381">
    <property type="entry name" value="DUF4296"/>
</dbReference>
<sequence>MTDEELATIVADMHITENAIGRHDLSLRDSLSVIYLEKLEEIHGISKEEMKREVELMMDNPKRQSEIYGIVIRRLQAIEKEVKEENKSKDKD</sequence>
<reference evidence="2" key="1">
    <citation type="journal article" date="2014" name="Int. J. Syst. Evol. Microbiol.">
        <title>Complete genome sequence of Corynebacterium casei LMG S-19264T (=DSM 44701T), isolated from a smear-ripened cheese.</title>
        <authorList>
            <consortium name="US DOE Joint Genome Institute (JGI-PGF)"/>
            <person name="Walter F."/>
            <person name="Albersmeier A."/>
            <person name="Kalinowski J."/>
            <person name="Ruckert C."/>
        </authorList>
    </citation>
    <scope>NUCLEOTIDE SEQUENCE</scope>
    <source>
        <strain evidence="2">NBRC 108769</strain>
    </source>
</reference>
<feature type="domain" description="DUF4296" evidence="1">
    <location>
        <begin position="3"/>
        <end position="80"/>
    </location>
</feature>
<name>A0AA37WFY8_9BACT</name>
<dbReference type="EMBL" id="BSOH01000011">
    <property type="protein sequence ID" value="GLR17445.1"/>
    <property type="molecule type" value="Genomic_DNA"/>
</dbReference>
<proteinExistence type="predicted"/>
<comment type="caution">
    <text evidence="2">The sequence shown here is derived from an EMBL/GenBank/DDBJ whole genome shotgun (WGS) entry which is preliminary data.</text>
</comment>
<dbReference type="AlphaFoldDB" id="A0AA37WFY8"/>
<accession>A0AA37WFY8</accession>